<evidence type="ECO:0000313" key="4">
    <source>
        <dbReference type="EMBL" id="SEF83167.1"/>
    </source>
</evidence>
<dbReference type="EMBL" id="FNVD01000005">
    <property type="protein sequence ID" value="SEF83167.1"/>
    <property type="molecule type" value="Genomic_DNA"/>
</dbReference>
<proteinExistence type="inferred from homology"/>
<dbReference type="OrthoDB" id="9793825at2"/>
<sequence length="276" mass="30929">MAGKTILITGCSSGIGLDAARGLRARGWRVFASCRQQKDCDRLRAEGFDSPRIDYSDAASIETGLAEVLEATGGRLDALFNNGAHGLPGAVEDIPTEALREIFETNFFGWHDLTRQAIPVMRAQGAGRIVQCSSILGFIAFPWRGAYTATKYALEGLTDTMRMELRGTGIEVVLIEPGPITSKLREKAIPHFERYIDWRHSALREKYETQVLKRLYESRGPDRFELPPSAVTAKLVRALESRRPRPRYYVTTPTHVAGYLRRFLSTRATDRILSRL</sequence>
<dbReference type="PANTHER" id="PTHR44169">
    <property type="entry name" value="NADPH-DEPENDENT 1-ACYLDIHYDROXYACETONE PHOSPHATE REDUCTASE"/>
    <property type="match status" value="1"/>
</dbReference>
<dbReference type="Gene3D" id="3.40.50.720">
    <property type="entry name" value="NAD(P)-binding Rossmann-like Domain"/>
    <property type="match status" value="1"/>
</dbReference>
<evidence type="ECO:0000256" key="3">
    <source>
        <dbReference type="RuleBase" id="RU000363"/>
    </source>
</evidence>
<dbReference type="PROSITE" id="PS00061">
    <property type="entry name" value="ADH_SHORT"/>
    <property type="match status" value="1"/>
</dbReference>
<comment type="similarity">
    <text evidence="1 3">Belongs to the short-chain dehydrogenases/reductases (SDR) family.</text>
</comment>
<evidence type="ECO:0000256" key="1">
    <source>
        <dbReference type="ARBA" id="ARBA00006484"/>
    </source>
</evidence>
<dbReference type="AlphaFoldDB" id="A0A1H5V9P2"/>
<dbReference type="InterPro" id="IPR036291">
    <property type="entry name" value="NAD(P)-bd_dom_sf"/>
</dbReference>
<accession>A0A1H5V9P2</accession>
<dbReference type="PRINTS" id="PR00081">
    <property type="entry name" value="GDHRDH"/>
</dbReference>
<dbReference type="GO" id="GO:0016491">
    <property type="term" value="F:oxidoreductase activity"/>
    <property type="evidence" value="ECO:0007669"/>
    <property type="project" value="UniProtKB-KW"/>
</dbReference>
<keyword evidence="2" id="KW-0560">Oxidoreductase</keyword>
<dbReference type="InterPro" id="IPR002347">
    <property type="entry name" value="SDR_fam"/>
</dbReference>
<dbReference type="PANTHER" id="PTHR44169:SF6">
    <property type="entry name" value="NADPH-DEPENDENT 1-ACYLDIHYDROXYACETONE PHOSPHATE REDUCTASE"/>
    <property type="match status" value="1"/>
</dbReference>
<dbReference type="Pfam" id="PF00106">
    <property type="entry name" value="adh_short"/>
    <property type="match status" value="1"/>
</dbReference>
<dbReference type="Proteomes" id="UP000236742">
    <property type="component" value="Unassembled WGS sequence"/>
</dbReference>
<dbReference type="CDD" id="cd05374">
    <property type="entry name" value="17beta-HSD-like_SDR_c"/>
    <property type="match status" value="1"/>
</dbReference>
<protein>
    <submittedName>
        <fullName evidence="4">Short-chain dehydrogenase</fullName>
    </submittedName>
</protein>
<reference evidence="4 5" key="1">
    <citation type="submission" date="2016-10" db="EMBL/GenBank/DDBJ databases">
        <authorList>
            <person name="de Groot N.N."/>
        </authorList>
    </citation>
    <scope>NUCLEOTIDE SEQUENCE [LARGE SCALE GENOMIC DNA]</scope>
    <source>
        <strain evidence="4 5">DSM 23413</strain>
    </source>
</reference>
<dbReference type="InterPro" id="IPR020904">
    <property type="entry name" value="Sc_DH/Rdtase_CS"/>
</dbReference>
<evidence type="ECO:0000256" key="2">
    <source>
        <dbReference type="ARBA" id="ARBA00023002"/>
    </source>
</evidence>
<keyword evidence="5" id="KW-1185">Reference proteome</keyword>
<dbReference type="SUPFAM" id="SSF51735">
    <property type="entry name" value="NAD(P)-binding Rossmann-fold domains"/>
    <property type="match status" value="1"/>
</dbReference>
<dbReference type="PRINTS" id="PR00080">
    <property type="entry name" value="SDRFAMILY"/>
</dbReference>
<name>A0A1H5V9P2_9RHOB</name>
<dbReference type="RefSeq" id="WP_104007646.1">
    <property type="nucleotide sequence ID" value="NZ_FNVD01000005.1"/>
</dbReference>
<evidence type="ECO:0000313" key="5">
    <source>
        <dbReference type="Proteomes" id="UP000236742"/>
    </source>
</evidence>
<gene>
    <name evidence="4" type="ORF">SAMN05421751_105200</name>
</gene>
<organism evidence="4 5">
    <name type="scientific">Jhaorihella thermophila</name>
    <dbReference type="NCBI Taxonomy" id="488547"/>
    <lineage>
        <taxon>Bacteria</taxon>
        <taxon>Pseudomonadati</taxon>
        <taxon>Pseudomonadota</taxon>
        <taxon>Alphaproteobacteria</taxon>
        <taxon>Rhodobacterales</taxon>
        <taxon>Paracoccaceae</taxon>
        <taxon>Jhaorihella</taxon>
    </lineage>
</organism>